<keyword evidence="6 8" id="KW-0472">Membrane</keyword>
<evidence type="ECO:0000256" key="3">
    <source>
        <dbReference type="ARBA" id="ARBA00022692"/>
    </source>
</evidence>
<dbReference type="GO" id="GO:0000421">
    <property type="term" value="C:autophagosome membrane"/>
    <property type="evidence" value="ECO:0007669"/>
    <property type="project" value="UniProtKB-SubCell"/>
</dbReference>
<keyword evidence="5 8" id="KW-1133">Transmembrane helix</keyword>
<dbReference type="PANTHER" id="PTHR10766:SF177">
    <property type="entry name" value="TRANSMEMBRANE 9 SUPERFAMILY MEMBER 1"/>
    <property type="match status" value="1"/>
</dbReference>
<evidence type="ECO:0000313" key="10">
    <source>
        <dbReference type="Proteomes" id="UP000225706"/>
    </source>
</evidence>
<comment type="caution">
    <text evidence="8">Lacks conserved residue(s) required for the propagation of feature annotation.</text>
</comment>
<dbReference type="PANTHER" id="PTHR10766">
    <property type="entry name" value="TRANSMEMBRANE 9 SUPERFAMILY PROTEIN"/>
    <property type="match status" value="1"/>
</dbReference>
<dbReference type="AlphaFoldDB" id="A0A2B4R3T2"/>
<dbReference type="Pfam" id="PF02990">
    <property type="entry name" value="EMP70"/>
    <property type="match status" value="1"/>
</dbReference>
<comment type="subcellular location">
    <subcellularLocation>
        <location evidence="1">Cytoplasmic vesicle</location>
        <location evidence="1">Autophagosome membrane</location>
        <topology evidence="1">Multi-pass membrane protein</topology>
    </subcellularLocation>
</comment>
<sequence>MPMKGSAIPVELYYIFPTLWGREQYTLYGILFIVFVILLNVTACISIALTYFQLSSEDYRWWWRSLMCGGSTSIFVFGYAMFYYYKRSNMSGMLQSVQFFGYTLLTCYVFFLMLSTVAFYASLKFIRYIYVNLKMD</sequence>
<dbReference type="STRING" id="50429.A0A2B4R3T2"/>
<keyword evidence="4" id="KW-0732">Signal</keyword>
<keyword evidence="3 8" id="KW-0812">Transmembrane</keyword>
<dbReference type="InterPro" id="IPR004240">
    <property type="entry name" value="EMP70"/>
</dbReference>
<organism evidence="9 10">
    <name type="scientific">Stylophora pistillata</name>
    <name type="common">Smooth cauliflower coral</name>
    <dbReference type="NCBI Taxonomy" id="50429"/>
    <lineage>
        <taxon>Eukaryota</taxon>
        <taxon>Metazoa</taxon>
        <taxon>Cnidaria</taxon>
        <taxon>Anthozoa</taxon>
        <taxon>Hexacorallia</taxon>
        <taxon>Scleractinia</taxon>
        <taxon>Astrocoeniina</taxon>
        <taxon>Pocilloporidae</taxon>
        <taxon>Stylophora</taxon>
    </lineage>
</organism>
<comment type="caution">
    <text evidence="9">The sequence shown here is derived from an EMBL/GenBank/DDBJ whole genome shotgun (WGS) entry which is preliminary data.</text>
</comment>
<protein>
    <recommendedName>
        <fullName evidence="8">Transmembrane 9 superfamily member</fullName>
    </recommendedName>
</protein>
<evidence type="ECO:0000256" key="4">
    <source>
        <dbReference type="ARBA" id="ARBA00022729"/>
    </source>
</evidence>
<evidence type="ECO:0000256" key="6">
    <source>
        <dbReference type="ARBA" id="ARBA00023136"/>
    </source>
</evidence>
<evidence type="ECO:0000313" key="9">
    <source>
        <dbReference type="EMBL" id="PFX12994.1"/>
    </source>
</evidence>
<dbReference type="OrthoDB" id="1666796at2759"/>
<feature type="transmembrane region" description="Helical" evidence="8">
    <location>
        <begin position="25"/>
        <end position="49"/>
    </location>
</feature>
<proteinExistence type="inferred from homology"/>
<name>A0A2B4R3T2_STYPI</name>
<keyword evidence="10" id="KW-1185">Reference proteome</keyword>
<evidence type="ECO:0000256" key="8">
    <source>
        <dbReference type="RuleBase" id="RU363079"/>
    </source>
</evidence>
<feature type="transmembrane region" description="Helical" evidence="8">
    <location>
        <begin position="97"/>
        <end position="121"/>
    </location>
</feature>
<dbReference type="GO" id="GO:0072657">
    <property type="term" value="P:protein localization to membrane"/>
    <property type="evidence" value="ECO:0007669"/>
    <property type="project" value="TreeGrafter"/>
</dbReference>
<evidence type="ECO:0000256" key="1">
    <source>
        <dbReference type="ARBA" id="ARBA00004542"/>
    </source>
</evidence>
<dbReference type="EMBL" id="LSMT01001104">
    <property type="protein sequence ID" value="PFX12994.1"/>
    <property type="molecule type" value="Genomic_DNA"/>
</dbReference>
<reference evidence="10" key="1">
    <citation type="journal article" date="2017" name="bioRxiv">
        <title>Comparative analysis of the genomes of Stylophora pistillata and Acropora digitifera provides evidence for extensive differences between species of corals.</title>
        <authorList>
            <person name="Voolstra C.R."/>
            <person name="Li Y."/>
            <person name="Liew Y.J."/>
            <person name="Baumgarten S."/>
            <person name="Zoccola D."/>
            <person name="Flot J.-F."/>
            <person name="Tambutte S."/>
            <person name="Allemand D."/>
            <person name="Aranda M."/>
        </authorList>
    </citation>
    <scope>NUCLEOTIDE SEQUENCE [LARGE SCALE GENOMIC DNA]</scope>
</reference>
<gene>
    <name evidence="9" type="primary">Tm9sf1</name>
    <name evidence="9" type="ORF">AWC38_SpisGene22968</name>
</gene>
<feature type="transmembrane region" description="Helical" evidence="8">
    <location>
        <begin position="61"/>
        <end position="85"/>
    </location>
</feature>
<accession>A0A2B4R3T2</accession>
<comment type="similarity">
    <text evidence="2 8">Belongs to the nonaspanin (TM9SF) (TC 9.A.2) family.</text>
</comment>
<comment type="function">
    <text evidence="7">Plays an essential role in autophagy.</text>
</comment>
<evidence type="ECO:0000256" key="2">
    <source>
        <dbReference type="ARBA" id="ARBA00005227"/>
    </source>
</evidence>
<dbReference type="Proteomes" id="UP000225706">
    <property type="component" value="Unassembled WGS sequence"/>
</dbReference>
<evidence type="ECO:0000256" key="7">
    <source>
        <dbReference type="ARBA" id="ARBA00037688"/>
    </source>
</evidence>
<evidence type="ECO:0000256" key="5">
    <source>
        <dbReference type="ARBA" id="ARBA00022989"/>
    </source>
</evidence>